<evidence type="ECO:0000256" key="1">
    <source>
        <dbReference type="SAM" id="MobiDB-lite"/>
    </source>
</evidence>
<dbReference type="InParanoid" id="A0A317ZHE8"/>
<accession>A0A317ZHE8</accession>
<dbReference type="RefSeq" id="WP_110129883.1">
    <property type="nucleotide sequence ID" value="NZ_QHJQ01000002.1"/>
</dbReference>
<sequence>MHCNRPTIDNKPLERSETTLNDTPASNLTASYRWSKDLVSFHADGYESAGSTVSFTQDPPANGMVTVTATVSGTALDRLFVHIEVAEN</sequence>
<proteinExistence type="predicted"/>
<evidence type="ECO:0000313" key="2">
    <source>
        <dbReference type="EMBL" id="PXA04880.1"/>
    </source>
</evidence>
<comment type="caution">
    <text evidence="2">The sequence shown here is derived from an EMBL/GenBank/DDBJ whole genome shotgun (WGS) entry which is preliminary data.</text>
</comment>
<evidence type="ECO:0000313" key="3">
    <source>
        <dbReference type="Proteomes" id="UP000247099"/>
    </source>
</evidence>
<name>A0A317ZHE8_9BACT</name>
<dbReference type="EMBL" id="QHJQ01000002">
    <property type="protein sequence ID" value="PXA04880.1"/>
    <property type="molecule type" value="Genomic_DNA"/>
</dbReference>
<dbReference type="Proteomes" id="UP000247099">
    <property type="component" value="Unassembled WGS sequence"/>
</dbReference>
<gene>
    <name evidence="2" type="ORF">DDZ13_02640</name>
</gene>
<protein>
    <submittedName>
        <fullName evidence="2">Uncharacterized protein</fullName>
    </submittedName>
</protein>
<organism evidence="2 3">
    <name type="scientific">Coraliomargarita sinensis</name>
    <dbReference type="NCBI Taxonomy" id="2174842"/>
    <lineage>
        <taxon>Bacteria</taxon>
        <taxon>Pseudomonadati</taxon>
        <taxon>Verrucomicrobiota</taxon>
        <taxon>Opitutia</taxon>
        <taxon>Puniceicoccales</taxon>
        <taxon>Coraliomargaritaceae</taxon>
        <taxon>Coraliomargarita</taxon>
    </lineage>
</organism>
<dbReference type="AlphaFoldDB" id="A0A317ZHE8"/>
<keyword evidence="3" id="KW-1185">Reference proteome</keyword>
<feature type="region of interest" description="Disordered" evidence="1">
    <location>
        <begin position="1"/>
        <end position="26"/>
    </location>
</feature>
<reference evidence="2 3" key="1">
    <citation type="submission" date="2018-05" db="EMBL/GenBank/DDBJ databases">
        <title>Coraliomargarita sinensis sp. nov., isolated from a marine solar saltern.</title>
        <authorList>
            <person name="Zhou L.Y."/>
        </authorList>
    </citation>
    <scope>NUCLEOTIDE SEQUENCE [LARGE SCALE GENOMIC DNA]</scope>
    <source>
        <strain evidence="2 3">WN38</strain>
    </source>
</reference>